<gene>
    <name evidence="2" type="ORF">EVAR_23732_1</name>
</gene>
<proteinExistence type="predicted"/>
<sequence length="196" mass="21419">MSGREAEALSPPDYPHGDRELLKTDISDGMATSGADGLIYSAKLGQYSPRLITGERSVADVSTNGLSPAFRFLSLHNFRKHLKQITNVMQVRIFNTPWSVFFGVRVHGERLPLAAGACRHIASSPFALGRHTSPLTARNRTRHDRTRPVTAVGAGRARGHWVLRTGATAAAPRCTAGYKALRRRRRCGRARGPPGK</sequence>
<evidence type="ECO:0000313" key="3">
    <source>
        <dbReference type="Proteomes" id="UP000299102"/>
    </source>
</evidence>
<keyword evidence="3" id="KW-1185">Reference proteome</keyword>
<evidence type="ECO:0000313" key="2">
    <source>
        <dbReference type="EMBL" id="GBP37683.1"/>
    </source>
</evidence>
<reference evidence="2 3" key="1">
    <citation type="journal article" date="2019" name="Commun. Biol.">
        <title>The bagworm genome reveals a unique fibroin gene that provides high tensile strength.</title>
        <authorList>
            <person name="Kono N."/>
            <person name="Nakamura H."/>
            <person name="Ohtoshi R."/>
            <person name="Tomita M."/>
            <person name="Numata K."/>
            <person name="Arakawa K."/>
        </authorList>
    </citation>
    <scope>NUCLEOTIDE SEQUENCE [LARGE SCALE GENOMIC DNA]</scope>
</reference>
<comment type="caution">
    <text evidence="2">The sequence shown here is derived from an EMBL/GenBank/DDBJ whole genome shotgun (WGS) entry which is preliminary data.</text>
</comment>
<dbReference type="Proteomes" id="UP000299102">
    <property type="component" value="Unassembled WGS sequence"/>
</dbReference>
<evidence type="ECO:0000256" key="1">
    <source>
        <dbReference type="SAM" id="MobiDB-lite"/>
    </source>
</evidence>
<organism evidence="2 3">
    <name type="scientific">Eumeta variegata</name>
    <name type="common">Bagworm moth</name>
    <name type="synonym">Eumeta japonica</name>
    <dbReference type="NCBI Taxonomy" id="151549"/>
    <lineage>
        <taxon>Eukaryota</taxon>
        <taxon>Metazoa</taxon>
        <taxon>Ecdysozoa</taxon>
        <taxon>Arthropoda</taxon>
        <taxon>Hexapoda</taxon>
        <taxon>Insecta</taxon>
        <taxon>Pterygota</taxon>
        <taxon>Neoptera</taxon>
        <taxon>Endopterygota</taxon>
        <taxon>Lepidoptera</taxon>
        <taxon>Glossata</taxon>
        <taxon>Ditrysia</taxon>
        <taxon>Tineoidea</taxon>
        <taxon>Psychidae</taxon>
        <taxon>Oiketicinae</taxon>
        <taxon>Eumeta</taxon>
    </lineage>
</organism>
<name>A0A4C1VGD3_EUMVA</name>
<feature type="region of interest" description="Disordered" evidence="1">
    <location>
        <begin position="1"/>
        <end position="21"/>
    </location>
</feature>
<dbReference type="AlphaFoldDB" id="A0A4C1VGD3"/>
<accession>A0A4C1VGD3</accession>
<protein>
    <submittedName>
        <fullName evidence="2">Uncharacterized protein</fullName>
    </submittedName>
</protein>
<dbReference type="EMBL" id="BGZK01000337">
    <property type="protein sequence ID" value="GBP37683.1"/>
    <property type="molecule type" value="Genomic_DNA"/>
</dbReference>